<organism evidence="8 9">
    <name type="scientific">Leuconostoc lactis</name>
    <dbReference type="NCBI Taxonomy" id="1246"/>
    <lineage>
        <taxon>Bacteria</taxon>
        <taxon>Bacillati</taxon>
        <taxon>Bacillota</taxon>
        <taxon>Bacilli</taxon>
        <taxon>Lactobacillales</taxon>
        <taxon>Lactobacillaceae</taxon>
        <taxon>Leuconostoc</taxon>
    </lineage>
</organism>
<dbReference type="CDD" id="cd13124">
    <property type="entry name" value="MATE_SpoVB_like"/>
    <property type="match status" value="1"/>
</dbReference>
<feature type="transmembrane region" description="Helical" evidence="7">
    <location>
        <begin position="592"/>
        <end position="615"/>
    </location>
</feature>
<evidence type="ECO:0000313" key="9">
    <source>
        <dbReference type="Proteomes" id="UP000478636"/>
    </source>
</evidence>
<accession>A0A6L7A9J1</accession>
<dbReference type="PANTHER" id="PTHR30250:SF21">
    <property type="entry name" value="LIPID II FLIPPASE MURJ"/>
    <property type="match status" value="1"/>
</dbReference>
<dbReference type="EMBL" id="WSZI01000013">
    <property type="protein sequence ID" value="MWN20874.1"/>
    <property type="molecule type" value="Genomic_DNA"/>
</dbReference>
<protein>
    <submittedName>
        <fullName evidence="8">Oligosaccharide flippase family protein</fullName>
    </submittedName>
</protein>
<feature type="transmembrane region" description="Helical" evidence="7">
    <location>
        <begin position="140"/>
        <end position="161"/>
    </location>
</feature>
<evidence type="ECO:0000256" key="5">
    <source>
        <dbReference type="ARBA" id="ARBA00023136"/>
    </source>
</evidence>
<comment type="subcellular location">
    <subcellularLocation>
        <location evidence="1">Cell membrane</location>
        <topology evidence="1">Multi-pass membrane protein</topology>
    </subcellularLocation>
</comment>
<feature type="transmembrane region" description="Helical" evidence="7">
    <location>
        <begin position="372"/>
        <end position="393"/>
    </location>
</feature>
<feature type="compositionally biased region" description="Polar residues" evidence="6">
    <location>
        <begin position="54"/>
        <end position="69"/>
    </location>
</feature>
<evidence type="ECO:0000256" key="3">
    <source>
        <dbReference type="ARBA" id="ARBA00022692"/>
    </source>
</evidence>
<feature type="transmembrane region" description="Helical" evidence="7">
    <location>
        <begin position="460"/>
        <end position="478"/>
    </location>
</feature>
<feature type="region of interest" description="Disordered" evidence="6">
    <location>
        <begin position="1"/>
        <end position="105"/>
    </location>
</feature>
<evidence type="ECO:0000256" key="6">
    <source>
        <dbReference type="SAM" id="MobiDB-lite"/>
    </source>
</evidence>
<dbReference type="Proteomes" id="UP000478636">
    <property type="component" value="Unassembled WGS sequence"/>
</dbReference>
<feature type="transmembrane region" description="Helical" evidence="7">
    <location>
        <begin position="531"/>
        <end position="550"/>
    </location>
</feature>
<evidence type="ECO:0000313" key="8">
    <source>
        <dbReference type="EMBL" id="MWN20874.1"/>
    </source>
</evidence>
<evidence type="ECO:0000256" key="4">
    <source>
        <dbReference type="ARBA" id="ARBA00022989"/>
    </source>
</evidence>
<dbReference type="PANTHER" id="PTHR30250">
    <property type="entry name" value="PST FAMILY PREDICTED COLANIC ACID TRANSPORTER"/>
    <property type="match status" value="1"/>
</dbReference>
<keyword evidence="3 7" id="KW-0812">Transmembrane</keyword>
<comment type="caution">
    <text evidence="8">The sequence shown here is derived from an EMBL/GenBank/DDBJ whole genome shotgun (WGS) entry which is preliminary data.</text>
</comment>
<dbReference type="GO" id="GO:0005886">
    <property type="term" value="C:plasma membrane"/>
    <property type="evidence" value="ECO:0007669"/>
    <property type="project" value="UniProtKB-SubCell"/>
</dbReference>
<dbReference type="InterPro" id="IPR024923">
    <property type="entry name" value="PG_synth_SpoVB"/>
</dbReference>
<dbReference type="InterPro" id="IPR002797">
    <property type="entry name" value="Polysacc_synth"/>
</dbReference>
<keyword evidence="4 7" id="KW-1133">Transmembrane helix</keyword>
<name>A0A6L7A9J1_LEULA</name>
<feature type="transmembrane region" description="Helical" evidence="7">
    <location>
        <begin position="621"/>
        <end position="643"/>
    </location>
</feature>
<proteinExistence type="predicted"/>
<sequence length="667" mass="73004">MTDEQHPSDSKMQGKHVDKINVNGQILSADEILARARQRIQAKKQPDNSPAARQPQSKRPQPQGQTQRAAEQLAAMQAQNDQARQNIRKKKPQLQSSQAADPFASDIKTVVTPKKAPTPQPDAAKSAQDQAQATLIKGSAWLSAGNIISRILGAVYIVPWMALLGADSNRANGLFGQGYNIYAVFLAIATFGVPAAISKLVAQYHARRDVHQSRQLTRHSLLLGVFLGLVFGATIYVLTPWLAMGDPNFIPVLHSLAPAVAIFPLMSMLRGIFQGYQLMSVSALSQIVEQIARIIYMLVSAVIILKATPGNWSAVVVQSTFAAFIGALFSMLVLGWGWIKYHNIVMQPMPHDAPRVKTPTLKLILDILKESWPFIIIGSAITLFQLVDQYTYFNVMSHFFAMTNAQLQTDFALFSANPNKLIMIIVPFSTSIAATALPMLSGSKATLTHADIQQQLKQVIKLFAIVMLPSALGMFAIASPLYKMFYPIDVSNQEGIYLLQYSTILAIVFSLFMLLAFILQALSEVSIVIKAFVYGLLVKIVLQVPMIRYFEGMGALIASVIGMTVAIAFMLDYLNAAYGVSLGSLGRELWQLFMGALVMAAVAYGIVFVMSNFVFPMDTKLSVTLTTFLSAGIGGIVVAIIYLKMGFGDDLLGPRMDRIPAILQPKR</sequence>
<evidence type="ECO:0000256" key="2">
    <source>
        <dbReference type="ARBA" id="ARBA00022475"/>
    </source>
</evidence>
<evidence type="ECO:0000256" key="7">
    <source>
        <dbReference type="SAM" id="Phobius"/>
    </source>
</evidence>
<feature type="transmembrane region" description="Helical" evidence="7">
    <location>
        <begin position="181"/>
        <end position="201"/>
    </location>
</feature>
<feature type="transmembrane region" description="Helical" evidence="7">
    <location>
        <begin position="321"/>
        <end position="339"/>
    </location>
</feature>
<keyword evidence="5 7" id="KW-0472">Membrane</keyword>
<dbReference type="InterPro" id="IPR050833">
    <property type="entry name" value="Poly_Biosynth_Transport"/>
</dbReference>
<feature type="transmembrane region" description="Helical" evidence="7">
    <location>
        <begin position="421"/>
        <end position="440"/>
    </location>
</feature>
<dbReference type="Pfam" id="PF01943">
    <property type="entry name" value="Polysacc_synt"/>
    <property type="match status" value="1"/>
</dbReference>
<reference evidence="8 9" key="1">
    <citation type="submission" date="2019-12" db="EMBL/GenBank/DDBJ databases">
        <title>Complete genome sequence of Leuconostoc lactis strain AVN1 provides insights into metabolic potential.</title>
        <authorList>
            <person name="Besrour N."/>
            <person name="Najjari A."/>
            <person name="Fhoula I."/>
            <person name="Jaballah S."/>
            <person name="Klibi N."/>
            <person name="Ouzari H.I."/>
        </authorList>
    </citation>
    <scope>NUCLEOTIDE SEQUENCE [LARGE SCALE GENOMIC DNA]</scope>
    <source>
        <strain evidence="8 9">AVN1</strain>
    </source>
</reference>
<evidence type="ECO:0000256" key="1">
    <source>
        <dbReference type="ARBA" id="ARBA00004651"/>
    </source>
</evidence>
<gene>
    <name evidence="8" type="ORF">GQS40_04195</name>
</gene>
<feature type="transmembrane region" description="Helical" evidence="7">
    <location>
        <begin position="498"/>
        <end position="519"/>
    </location>
</feature>
<feature type="transmembrane region" description="Helical" evidence="7">
    <location>
        <begin position="556"/>
        <end position="580"/>
    </location>
</feature>
<feature type="transmembrane region" description="Helical" evidence="7">
    <location>
        <begin position="294"/>
        <end position="315"/>
    </location>
</feature>
<keyword evidence="2" id="KW-1003">Cell membrane</keyword>
<feature type="transmembrane region" description="Helical" evidence="7">
    <location>
        <begin position="221"/>
        <end position="243"/>
    </location>
</feature>
<dbReference type="AlphaFoldDB" id="A0A6L7A9J1"/>
<feature type="transmembrane region" description="Helical" evidence="7">
    <location>
        <begin position="249"/>
        <end position="273"/>
    </location>
</feature>